<dbReference type="PATRIC" id="fig|266128.3.peg.1174"/>
<dbReference type="PANTHER" id="PTHR43725">
    <property type="entry name" value="UDP-GLUCOSE 4-EPIMERASE"/>
    <property type="match status" value="1"/>
</dbReference>
<comment type="pathway">
    <text evidence="1">Carbohydrate metabolism; galactose metabolism.</text>
</comment>
<evidence type="ECO:0000256" key="4">
    <source>
        <dbReference type="ARBA" id="ARBA00031367"/>
    </source>
</evidence>
<dbReference type="OrthoDB" id="5295702at2"/>
<protein>
    <recommendedName>
        <fullName evidence="3">UDP-glucose 4-epimerase</fullName>
    </recommendedName>
    <alternativeName>
        <fullName evidence="5">Galactowaldenase</fullName>
    </alternativeName>
    <alternativeName>
        <fullName evidence="4">UDP-galactose 4-epimerase</fullName>
    </alternativeName>
</protein>
<name>A0A0R0BTE1_9GAMM</name>
<proteinExistence type="inferred from homology"/>
<reference evidence="7 8" key="1">
    <citation type="submission" date="2015-05" db="EMBL/GenBank/DDBJ databases">
        <title>Genome sequencing and analysis of members of genus Stenotrophomonas.</title>
        <authorList>
            <person name="Patil P.P."/>
            <person name="Midha S."/>
            <person name="Patil P.B."/>
        </authorList>
    </citation>
    <scope>NUCLEOTIDE SEQUENCE [LARGE SCALE GENOMIC DNA]</scope>
    <source>
        <strain evidence="7 8">DSM 17805</strain>
    </source>
</reference>
<dbReference type="AlphaFoldDB" id="A0A0R0BTE1"/>
<evidence type="ECO:0000313" key="8">
    <source>
        <dbReference type="Proteomes" id="UP000051254"/>
    </source>
</evidence>
<dbReference type="InterPro" id="IPR036291">
    <property type="entry name" value="NAD(P)-bd_dom_sf"/>
</dbReference>
<dbReference type="Proteomes" id="UP000051254">
    <property type="component" value="Unassembled WGS sequence"/>
</dbReference>
<dbReference type="Gene3D" id="3.40.50.720">
    <property type="entry name" value="NAD(P)-binding Rossmann-like Domain"/>
    <property type="match status" value="1"/>
</dbReference>
<feature type="domain" description="NAD-dependent epimerase/dehydratase" evidence="6">
    <location>
        <begin position="5"/>
        <end position="224"/>
    </location>
</feature>
<comment type="similarity">
    <text evidence="2">Belongs to the NAD(P)-dependent epimerase/dehydratase family.</text>
</comment>
<organism evidence="7 8">
    <name type="scientific">Stenotrophomonas koreensis</name>
    <dbReference type="NCBI Taxonomy" id="266128"/>
    <lineage>
        <taxon>Bacteria</taxon>
        <taxon>Pseudomonadati</taxon>
        <taxon>Pseudomonadota</taxon>
        <taxon>Gammaproteobacteria</taxon>
        <taxon>Lysobacterales</taxon>
        <taxon>Lysobacteraceae</taxon>
        <taxon>Stenotrophomonas</taxon>
    </lineage>
</organism>
<evidence type="ECO:0000256" key="3">
    <source>
        <dbReference type="ARBA" id="ARBA00018569"/>
    </source>
</evidence>
<evidence type="ECO:0000256" key="2">
    <source>
        <dbReference type="ARBA" id="ARBA00007637"/>
    </source>
</evidence>
<evidence type="ECO:0000256" key="1">
    <source>
        <dbReference type="ARBA" id="ARBA00004947"/>
    </source>
</evidence>
<keyword evidence="8" id="KW-1185">Reference proteome</keyword>
<accession>A0A0R0BTE1</accession>
<dbReference type="PANTHER" id="PTHR43725:SF53">
    <property type="entry name" value="UDP-ARABINOSE 4-EPIMERASE 1"/>
    <property type="match status" value="1"/>
</dbReference>
<gene>
    <name evidence="7" type="ORF">ABB25_00555</name>
</gene>
<dbReference type="InterPro" id="IPR001509">
    <property type="entry name" value="Epimerase_deHydtase"/>
</dbReference>
<comment type="caution">
    <text evidence="7">The sequence shown here is derived from an EMBL/GenBank/DDBJ whole genome shotgun (WGS) entry which is preliminary data.</text>
</comment>
<evidence type="ECO:0000259" key="6">
    <source>
        <dbReference type="Pfam" id="PF01370"/>
    </source>
</evidence>
<dbReference type="RefSeq" id="WP_057662165.1">
    <property type="nucleotide sequence ID" value="NZ_LDJH01000002.1"/>
</dbReference>
<evidence type="ECO:0000313" key="7">
    <source>
        <dbReference type="EMBL" id="KRG60732.1"/>
    </source>
</evidence>
<dbReference type="SUPFAM" id="SSF51735">
    <property type="entry name" value="NAD(P)-binding Rossmann-fold domains"/>
    <property type="match status" value="1"/>
</dbReference>
<dbReference type="Pfam" id="PF01370">
    <property type="entry name" value="Epimerase"/>
    <property type="match status" value="1"/>
</dbReference>
<sequence>MSRPVLVLGASGFIGRQLVERLAGEGFPVLAATRQSCGFDSDQVENVVAPFVEAATFSALLERCGAVVHAASSTTPGSSTATPQLDGNLRTTLALLEALQAAPGRRLLYLSSAGTLYGDRDTPAQETDPLRPRSYHGAGKAAAEQFLHAWAAQYDGTAVVLRPSNVYGPGQTARQGFAIVPTAMDCAATGRTLEIWGDGTQLRDYLHVADLVAMCLHALQAPLPSGCHVFNAASGQAVTLKTLLERIERVSGRAIQRRYVQPRIADVGKVLINPQAARQAFGWEARTDLDTGLAQTWQWHQTQA</sequence>
<dbReference type="EMBL" id="LDJH01000002">
    <property type="protein sequence ID" value="KRG60732.1"/>
    <property type="molecule type" value="Genomic_DNA"/>
</dbReference>
<evidence type="ECO:0000256" key="5">
    <source>
        <dbReference type="ARBA" id="ARBA00033067"/>
    </source>
</evidence>
<dbReference type="STRING" id="266128.ABB25_00555"/>